<evidence type="ECO:0000313" key="13">
    <source>
        <dbReference type="Proteomes" id="UP000282084"/>
    </source>
</evidence>
<dbReference type="GO" id="GO:0006508">
    <property type="term" value="P:proteolysis"/>
    <property type="evidence" value="ECO:0007669"/>
    <property type="project" value="UniProtKB-KW"/>
</dbReference>
<sequence>MGGAGPGGAQYVRGVAEILYPPVEPYEHGMLDVGGGDLVYWEACGNPDGKPALVVHGGPGSGCTPAHRRFFDPARYRVVLFDQRGCGRSMPRAGLPGTSLRHNTTAALVADMELLREHLGVERWLLTGASWGSTLLLAYAEAHPDRVSEVVITAVTTTRRAEIDWLYRGLSRFFPAEWRRFRDVVPPAERGGDLTAAYGRLLADPDPEVRARAAKAWHAWEDATISLDWNPTAPAFSDRPLPAMLDRARICTHYFANDVFLADGVLLADAAKLTGIPGVLLHGRLDLGSPVDTAWELAEAWPDARLEVFGGCGHAGTPEMSARKRQVLDEFARA</sequence>
<evidence type="ECO:0000256" key="7">
    <source>
        <dbReference type="ARBA" id="ARBA00022801"/>
    </source>
</evidence>
<feature type="active site" description="Nucleophile" evidence="9">
    <location>
        <position position="130"/>
    </location>
</feature>
<accession>A0A495VZL4</accession>
<name>A0A495VZL4_9PSEU</name>
<evidence type="ECO:0000256" key="10">
    <source>
        <dbReference type="RuleBase" id="RU003421"/>
    </source>
</evidence>
<evidence type="ECO:0000256" key="3">
    <source>
        <dbReference type="ARBA" id="ARBA00010088"/>
    </source>
</evidence>
<comment type="similarity">
    <text evidence="3 8 10">Belongs to the peptidase S33 family.</text>
</comment>
<dbReference type="PRINTS" id="PR00793">
    <property type="entry name" value="PROAMNOPTASE"/>
</dbReference>
<dbReference type="AlphaFoldDB" id="A0A495VZL4"/>
<keyword evidence="5 8" id="KW-0963">Cytoplasm</keyword>
<keyword evidence="6 8" id="KW-0645">Protease</keyword>
<evidence type="ECO:0000259" key="11">
    <source>
        <dbReference type="Pfam" id="PF00561"/>
    </source>
</evidence>
<dbReference type="PANTHER" id="PTHR43722:SF1">
    <property type="entry name" value="PROLINE IMINOPEPTIDASE"/>
    <property type="match status" value="1"/>
</dbReference>
<evidence type="ECO:0000256" key="6">
    <source>
        <dbReference type="ARBA" id="ARBA00022670"/>
    </source>
</evidence>
<feature type="active site" description="Proton donor" evidence="9">
    <location>
        <position position="314"/>
    </location>
</feature>
<dbReference type="InterPro" id="IPR002410">
    <property type="entry name" value="Peptidase_S33"/>
</dbReference>
<dbReference type="PIRSF" id="PIRSF006431">
    <property type="entry name" value="Pept_S33"/>
    <property type="match status" value="1"/>
</dbReference>
<dbReference type="InterPro" id="IPR029058">
    <property type="entry name" value="AB_hydrolase_fold"/>
</dbReference>
<feature type="active site" evidence="9">
    <location>
        <position position="286"/>
    </location>
</feature>
<comment type="subcellular location">
    <subcellularLocation>
        <location evidence="2 8">Cytoplasm</location>
    </subcellularLocation>
</comment>
<dbReference type="EMBL" id="RBXO01000001">
    <property type="protein sequence ID" value="RKT54649.1"/>
    <property type="molecule type" value="Genomic_DNA"/>
</dbReference>
<dbReference type="PRINTS" id="PR00111">
    <property type="entry name" value="ABHYDROLASE"/>
</dbReference>
<dbReference type="Pfam" id="PF00561">
    <property type="entry name" value="Abhydrolase_1"/>
    <property type="match status" value="1"/>
</dbReference>
<comment type="catalytic activity">
    <reaction evidence="1 8 10">
        <text>Release of N-terminal proline from a peptide.</text>
        <dbReference type="EC" id="3.4.11.5"/>
    </reaction>
</comment>
<dbReference type="GO" id="GO:0004177">
    <property type="term" value="F:aminopeptidase activity"/>
    <property type="evidence" value="ECO:0007669"/>
    <property type="project" value="UniProtKB-UniRule"/>
</dbReference>
<evidence type="ECO:0000256" key="9">
    <source>
        <dbReference type="PIRSR" id="PIRSR006431-1"/>
    </source>
</evidence>
<dbReference type="SUPFAM" id="SSF53474">
    <property type="entry name" value="alpha/beta-Hydrolases"/>
    <property type="match status" value="1"/>
</dbReference>
<organism evidence="12 13">
    <name type="scientific">Saccharothrix australiensis</name>
    <dbReference type="NCBI Taxonomy" id="2072"/>
    <lineage>
        <taxon>Bacteria</taxon>
        <taxon>Bacillati</taxon>
        <taxon>Actinomycetota</taxon>
        <taxon>Actinomycetes</taxon>
        <taxon>Pseudonocardiales</taxon>
        <taxon>Pseudonocardiaceae</taxon>
        <taxon>Saccharothrix</taxon>
    </lineage>
</organism>
<evidence type="ECO:0000256" key="4">
    <source>
        <dbReference type="ARBA" id="ARBA00022438"/>
    </source>
</evidence>
<proteinExistence type="inferred from homology"/>
<protein>
    <recommendedName>
        <fullName evidence="8 10">Proline iminopeptidase</fullName>
        <shortName evidence="8">PIP</shortName>
        <ecNumber evidence="8 10">3.4.11.5</ecNumber>
    </recommendedName>
    <alternativeName>
        <fullName evidence="8">Prolyl aminopeptidase</fullName>
    </alternativeName>
</protein>
<evidence type="ECO:0000256" key="8">
    <source>
        <dbReference type="PIRNR" id="PIRNR006431"/>
    </source>
</evidence>
<keyword evidence="13" id="KW-1185">Reference proteome</keyword>
<dbReference type="EC" id="3.4.11.5" evidence="8 10"/>
<evidence type="ECO:0000256" key="1">
    <source>
        <dbReference type="ARBA" id="ARBA00001585"/>
    </source>
</evidence>
<dbReference type="InterPro" id="IPR005944">
    <property type="entry name" value="Pro_iminopeptidase"/>
</dbReference>
<dbReference type="PANTHER" id="PTHR43722">
    <property type="entry name" value="PROLINE IMINOPEPTIDASE"/>
    <property type="match status" value="1"/>
</dbReference>
<evidence type="ECO:0000313" key="12">
    <source>
        <dbReference type="EMBL" id="RKT54649.1"/>
    </source>
</evidence>
<comment type="caution">
    <text evidence="12">The sequence shown here is derived from an EMBL/GenBank/DDBJ whole genome shotgun (WGS) entry which is preliminary data.</text>
</comment>
<evidence type="ECO:0000256" key="2">
    <source>
        <dbReference type="ARBA" id="ARBA00004496"/>
    </source>
</evidence>
<keyword evidence="4 8" id="KW-0031">Aminopeptidase</keyword>
<feature type="domain" description="AB hydrolase-1" evidence="11">
    <location>
        <begin position="53"/>
        <end position="315"/>
    </location>
</feature>
<keyword evidence="7 8" id="KW-0378">Hydrolase</keyword>
<dbReference type="Gene3D" id="3.40.50.1820">
    <property type="entry name" value="alpha/beta hydrolase"/>
    <property type="match status" value="1"/>
</dbReference>
<dbReference type="InterPro" id="IPR000073">
    <property type="entry name" value="AB_hydrolase_1"/>
</dbReference>
<gene>
    <name evidence="12" type="ORF">C8E97_3296</name>
</gene>
<dbReference type="Proteomes" id="UP000282084">
    <property type="component" value="Unassembled WGS sequence"/>
</dbReference>
<dbReference type="NCBIfam" id="TIGR01249">
    <property type="entry name" value="pro_imino_pep_1"/>
    <property type="match status" value="1"/>
</dbReference>
<dbReference type="GO" id="GO:0005737">
    <property type="term" value="C:cytoplasm"/>
    <property type="evidence" value="ECO:0007669"/>
    <property type="project" value="UniProtKB-SubCell"/>
</dbReference>
<evidence type="ECO:0000256" key="5">
    <source>
        <dbReference type="ARBA" id="ARBA00022490"/>
    </source>
</evidence>
<reference evidence="12 13" key="1">
    <citation type="submission" date="2018-10" db="EMBL/GenBank/DDBJ databases">
        <title>Sequencing the genomes of 1000 actinobacteria strains.</title>
        <authorList>
            <person name="Klenk H.-P."/>
        </authorList>
    </citation>
    <scope>NUCLEOTIDE SEQUENCE [LARGE SCALE GENOMIC DNA]</scope>
    <source>
        <strain evidence="12 13">DSM 43800</strain>
    </source>
</reference>